<dbReference type="Pfam" id="PF01195">
    <property type="entry name" value="Pept_tRNA_hydro"/>
    <property type="match status" value="1"/>
</dbReference>
<keyword evidence="4 8" id="KW-0694">RNA-binding</keyword>
<evidence type="ECO:0000256" key="2">
    <source>
        <dbReference type="ARBA" id="ARBA00022555"/>
    </source>
</evidence>
<evidence type="ECO:0000256" key="7">
    <source>
        <dbReference type="ARBA" id="ARBA00050038"/>
    </source>
</evidence>
<reference evidence="12" key="1">
    <citation type="submission" date="2018-05" db="EMBL/GenBank/DDBJ databases">
        <authorList>
            <person name="Li Y."/>
        </authorList>
    </citation>
    <scope>NUCLEOTIDE SEQUENCE [LARGE SCALE GENOMIC DNA]</scope>
    <source>
        <strain evidence="12">sk1b4</strain>
    </source>
</reference>
<accession>A0A2V1K926</accession>
<dbReference type="HAMAP" id="MF_00083">
    <property type="entry name" value="Pept_tRNA_hydro_bact"/>
    <property type="match status" value="1"/>
</dbReference>
<comment type="function">
    <text evidence="8">Catalyzes the release of premature peptidyl moieties from peptidyl-tRNA molecules trapped in stalled 50S ribosomal subunits, and thus maintains levels of free tRNAs and 50S ribosomes.</text>
</comment>
<feature type="site" description="Stabilizes the basic form of H active site to accept a proton" evidence="8">
    <location>
        <position position="92"/>
    </location>
</feature>
<comment type="catalytic activity">
    <reaction evidence="6 8 9">
        <text>an N-acyl-L-alpha-aminoacyl-tRNA + H2O = an N-acyl-L-amino acid + a tRNA + H(+)</text>
        <dbReference type="Rhea" id="RHEA:54448"/>
        <dbReference type="Rhea" id="RHEA-COMP:10123"/>
        <dbReference type="Rhea" id="RHEA-COMP:13883"/>
        <dbReference type="ChEBI" id="CHEBI:15377"/>
        <dbReference type="ChEBI" id="CHEBI:15378"/>
        <dbReference type="ChEBI" id="CHEBI:59874"/>
        <dbReference type="ChEBI" id="CHEBI:78442"/>
        <dbReference type="ChEBI" id="CHEBI:138191"/>
        <dbReference type="EC" id="3.1.1.29"/>
    </reaction>
</comment>
<evidence type="ECO:0000313" key="12">
    <source>
        <dbReference type="Proteomes" id="UP000245283"/>
    </source>
</evidence>
<dbReference type="FunFam" id="3.40.50.1470:FF:000001">
    <property type="entry name" value="Peptidyl-tRNA hydrolase"/>
    <property type="match status" value="1"/>
</dbReference>
<dbReference type="InterPro" id="IPR018171">
    <property type="entry name" value="Pept_tRNA_hydro_CS"/>
</dbReference>
<feature type="binding site" evidence="8">
    <location>
        <position position="113"/>
    </location>
    <ligand>
        <name>tRNA</name>
        <dbReference type="ChEBI" id="CHEBI:17843"/>
    </ligand>
</feature>
<dbReference type="GO" id="GO:0006515">
    <property type="term" value="P:protein quality control for misfolded or incompletely synthesized proteins"/>
    <property type="evidence" value="ECO:0007669"/>
    <property type="project" value="UniProtKB-UniRule"/>
</dbReference>
<keyword evidence="12" id="KW-1185">Reference proteome</keyword>
<dbReference type="Gene3D" id="3.40.50.1470">
    <property type="entry name" value="Peptidyl-tRNA hydrolase"/>
    <property type="match status" value="1"/>
</dbReference>
<evidence type="ECO:0000256" key="8">
    <source>
        <dbReference type="HAMAP-Rule" id="MF_00083"/>
    </source>
</evidence>
<feature type="binding site" evidence="8">
    <location>
        <position position="67"/>
    </location>
    <ligand>
        <name>tRNA</name>
        <dbReference type="ChEBI" id="CHEBI:17843"/>
    </ligand>
</feature>
<keyword evidence="3 8" id="KW-0378">Hydrolase</keyword>
<comment type="function">
    <text evidence="8">Hydrolyzes ribosome-free peptidyl-tRNAs (with 1 or more amino acids incorporated), which drop off the ribosome during protein synthesis, or as a result of ribosome stalling.</text>
</comment>
<keyword evidence="2 8" id="KW-0820">tRNA-binding</keyword>
<dbReference type="EC" id="3.1.1.29" evidence="1 8"/>
<dbReference type="InterPro" id="IPR036416">
    <property type="entry name" value="Pept_tRNA_hydro_sf"/>
</dbReference>
<proteinExistence type="inferred from homology"/>
<dbReference type="SUPFAM" id="SSF53178">
    <property type="entry name" value="Peptidyl-tRNA hydrolase-like"/>
    <property type="match status" value="1"/>
</dbReference>
<comment type="subcellular location">
    <subcellularLocation>
        <location evidence="8">Cytoplasm</location>
    </subcellularLocation>
</comment>
<dbReference type="PANTHER" id="PTHR17224:SF1">
    <property type="entry name" value="PEPTIDYL-TRNA HYDROLASE"/>
    <property type="match status" value="1"/>
</dbReference>
<dbReference type="RefSeq" id="WP_109092771.1">
    <property type="nucleotide sequence ID" value="NZ_QETB01000001.1"/>
</dbReference>
<dbReference type="InterPro" id="IPR001328">
    <property type="entry name" value="Pept_tRNA_hydro"/>
</dbReference>
<evidence type="ECO:0000256" key="4">
    <source>
        <dbReference type="ARBA" id="ARBA00022884"/>
    </source>
</evidence>
<dbReference type="PROSITE" id="PS01195">
    <property type="entry name" value="PEPT_TRNA_HYDROL_1"/>
    <property type="match status" value="1"/>
</dbReference>
<feature type="site" description="Discriminates between blocked and unblocked aminoacyl-tRNA" evidence="8">
    <location>
        <position position="9"/>
    </location>
</feature>
<protein>
    <recommendedName>
        <fullName evidence="7 8">Peptidyl-tRNA hydrolase</fullName>
        <shortName evidence="8">Pth</shortName>
        <ecNumber evidence="1 8">3.1.1.29</ecNumber>
    </recommendedName>
</protein>
<dbReference type="GO" id="GO:0000049">
    <property type="term" value="F:tRNA binding"/>
    <property type="evidence" value="ECO:0007669"/>
    <property type="project" value="UniProtKB-UniRule"/>
</dbReference>
<dbReference type="OrthoDB" id="9800507at2"/>
<feature type="active site" description="Proton acceptor" evidence="8">
    <location>
        <position position="19"/>
    </location>
</feature>
<evidence type="ECO:0000256" key="9">
    <source>
        <dbReference type="RuleBase" id="RU000673"/>
    </source>
</evidence>
<comment type="caution">
    <text evidence="11">The sequence shown here is derived from an EMBL/GenBank/DDBJ whole genome shotgun (WGS) entry which is preliminary data.</text>
</comment>
<evidence type="ECO:0000313" key="11">
    <source>
        <dbReference type="EMBL" id="PWF27272.1"/>
    </source>
</evidence>
<evidence type="ECO:0000256" key="5">
    <source>
        <dbReference type="ARBA" id="ARBA00038063"/>
    </source>
</evidence>
<dbReference type="PANTHER" id="PTHR17224">
    <property type="entry name" value="PEPTIDYL-TRNA HYDROLASE"/>
    <property type="match status" value="1"/>
</dbReference>
<dbReference type="EMBL" id="QETB01000001">
    <property type="protein sequence ID" value="PWF27272.1"/>
    <property type="molecule type" value="Genomic_DNA"/>
</dbReference>
<evidence type="ECO:0000256" key="3">
    <source>
        <dbReference type="ARBA" id="ARBA00022801"/>
    </source>
</evidence>
<dbReference type="PROSITE" id="PS01196">
    <property type="entry name" value="PEPT_TRNA_HYDROL_2"/>
    <property type="match status" value="1"/>
</dbReference>
<comment type="similarity">
    <text evidence="5 8 10">Belongs to the PTH family.</text>
</comment>
<evidence type="ECO:0000256" key="6">
    <source>
        <dbReference type="ARBA" id="ARBA00048707"/>
    </source>
</evidence>
<dbReference type="Proteomes" id="UP000245283">
    <property type="component" value="Unassembled WGS sequence"/>
</dbReference>
<feature type="binding site" evidence="8">
    <location>
        <position position="65"/>
    </location>
    <ligand>
        <name>tRNA</name>
        <dbReference type="ChEBI" id="CHEBI:17843"/>
    </ligand>
</feature>
<comment type="subunit">
    <text evidence="8">Monomer.</text>
</comment>
<organism evidence="11 12">
    <name type="scientific">Ancrocorticia populi</name>
    <dbReference type="NCBI Taxonomy" id="2175228"/>
    <lineage>
        <taxon>Bacteria</taxon>
        <taxon>Bacillati</taxon>
        <taxon>Actinomycetota</taxon>
        <taxon>Actinomycetes</taxon>
        <taxon>Actinomycetales</taxon>
        <taxon>Actinomycetaceae</taxon>
        <taxon>Ancrocorticia</taxon>
    </lineage>
</organism>
<dbReference type="NCBIfam" id="TIGR00447">
    <property type="entry name" value="pth"/>
    <property type="match status" value="1"/>
</dbReference>
<evidence type="ECO:0000256" key="10">
    <source>
        <dbReference type="RuleBase" id="RU004320"/>
    </source>
</evidence>
<dbReference type="GO" id="GO:0072344">
    <property type="term" value="P:rescue of stalled ribosome"/>
    <property type="evidence" value="ECO:0007669"/>
    <property type="project" value="UniProtKB-UniRule"/>
</dbReference>
<name>A0A2V1K926_9ACTO</name>
<sequence>MYAVIGLGNPGEKYARTRHNAGHMLIDVMAERAGGSLKAHRASGTHALGARMGEERVILATCDSYMNTSGGPVKKLLDYYKVAPENLIVIHDDLDLPFGTVKLKRGGGEGGHNGLKSISSTTGTKNYIRLRLGIGRPPGRQDAADYVLRPFSSAERADLPTLLERGADAIEDVIAIGLDKATTRLHSL</sequence>
<dbReference type="AlphaFoldDB" id="A0A2V1K926"/>
<dbReference type="GO" id="GO:0004045">
    <property type="term" value="F:peptidyl-tRNA hydrolase activity"/>
    <property type="evidence" value="ECO:0007669"/>
    <property type="project" value="UniProtKB-UniRule"/>
</dbReference>
<keyword evidence="8" id="KW-0963">Cytoplasm</keyword>
<dbReference type="CDD" id="cd00462">
    <property type="entry name" value="PTH"/>
    <property type="match status" value="1"/>
</dbReference>
<evidence type="ECO:0000256" key="1">
    <source>
        <dbReference type="ARBA" id="ARBA00013260"/>
    </source>
</evidence>
<feature type="binding site" evidence="8">
    <location>
        <position position="14"/>
    </location>
    <ligand>
        <name>tRNA</name>
        <dbReference type="ChEBI" id="CHEBI:17843"/>
    </ligand>
</feature>
<dbReference type="GO" id="GO:0005737">
    <property type="term" value="C:cytoplasm"/>
    <property type="evidence" value="ECO:0007669"/>
    <property type="project" value="UniProtKB-SubCell"/>
</dbReference>
<gene>
    <name evidence="8" type="primary">pth</name>
    <name evidence="11" type="ORF">DD236_02435</name>
</gene>